<dbReference type="RefSeq" id="WP_344611595.1">
    <property type="nucleotide sequence ID" value="NZ_BAAARV010000016.1"/>
</dbReference>
<gene>
    <name evidence="1" type="ORF">GCM10010170_015850</name>
</gene>
<evidence type="ECO:0000313" key="2">
    <source>
        <dbReference type="Proteomes" id="UP001501444"/>
    </source>
</evidence>
<protein>
    <recommendedName>
        <fullName evidence="3">Mannitol dehydrogenase family protein</fullName>
    </recommendedName>
</protein>
<proteinExistence type="predicted"/>
<comment type="caution">
    <text evidence="1">The sequence shown here is derived from an EMBL/GenBank/DDBJ whole genome shotgun (WGS) entry which is preliminary data.</text>
</comment>
<name>A0ABN3FR44_9ACTN</name>
<organism evidence="1 2">
    <name type="scientific">Dactylosporangium salmoneum</name>
    <dbReference type="NCBI Taxonomy" id="53361"/>
    <lineage>
        <taxon>Bacteria</taxon>
        <taxon>Bacillati</taxon>
        <taxon>Actinomycetota</taxon>
        <taxon>Actinomycetes</taxon>
        <taxon>Micromonosporales</taxon>
        <taxon>Micromonosporaceae</taxon>
        <taxon>Dactylosporangium</taxon>
    </lineage>
</organism>
<dbReference type="PANTHER" id="PTHR43362">
    <property type="entry name" value="MANNITOL DEHYDROGENASE DSF1-RELATED"/>
    <property type="match status" value="1"/>
</dbReference>
<dbReference type="Proteomes" id="UP001501444">
    <property type="component" value="Unassembled WGS sequence"/>
</dbReference>
<dbReference type="SUPFAM" id="SSF51735">
    <property type="entry name" value="NAD(P)-binding Rossmann-fold domains"/>
    <property type="match status" value="1"/>
</dbReference>
<evidence type="ECO:0000313" key="1">
    <source>
        <dbReference type="EMBL" id="GAA2335770.1"/>
    </source>
</evidence>
<evidence type="ECO:0008006" key="3">
    <source>
        <dbReference type="Google" id="ProtNLM"/>
    </source>
</evidence>
<reference evidence="1 2" key="1">
    <citation type="journal article" date="2019" name="Int. J. Syst. Evol. Microbiol.">
        <title>The Global Catalogue of Microorganisms (GCM) 10K type strain sequencing project: providing services to taxonomists for standard genome sequencing and annotation.</title>
        <authorList>
            <consortium name="The Broad Institute Genomics Platform"/>
            <consortium name="The Broad Institute Genome Sequencing Center for Infectious Disease"/>
            <person name="Wu L."/>
            <person name="Ma J."/>
        </authorList>
    </citation>
    <scope>NUCLEOTIDE SEQUENCE [LARGE SCALE GENOMIC DNA]</scope>
    <source>
        <strain evidence="1 2">JCM 3272</strain>
    </source>
</reference>
<accession>A0ABN3FR44</accession>
<dbReference type="InterPro" id="IPR050988">
    <property type="entry name" value="Mannitol_DH/Oxidoreductase"/>
</dbReference>
<dbReference type="Gene3D" id="3.40.50.720">
    <property type="entry name" value="NAD(P)-binding Rossmann-like Domain"/>
    <property type="match status" value="1"/>
</dbReference>
<dbReference type="PANTHER" id="PTHR43362:SF1">
    <property type="entry name" value="MANNITOL DEHYDROGENASE 2-RELATED"/>
    <property type="match status" value="1"/>
</dbReference>
<dbReference type="EMBL" id="BAAARV010000016">
    <property type="protein sequence ID" value="GAA2335770.1"/>
    <property type="molecule type" value="Genomic_DNA"/>
</dbReference>
<dbReference type="InterPro" id="IPR036291">
    <property type="entry name" value="NAD(P)-bd_dom_sf"/>
</dbReference>
<keyword evidence="2" id="KW-1185">Reference proteome</keyword>
<sequence>MTPERFTYDRAGLRAGIVHVGVGGFHRAHQAMVVDRLLELGLARDRAILGVGLLPADARMRDVLRQRDLFGSLVDDPRFTGPYLRALSTLRANGAAAALESL</sequence>